<reference evidence="1 2" key="1">
    <citation type="submission" date="2018-06" db="EMBL/GenBank/DDBJ databases">
        <title>Genomic Encyclopedia of Type Strains, Phase IV (KMG-IV): sequencing the most valuable type-strain genomes for metagenomic binning, comparative biology and taxonomic classification.</title>
        <authorList>
            <person name="Goeker M."/>
        </authorList>
    </citation>
    <scope>NUCLEOTIDE SEQUENCE [LARGE SCALE GENOMIC DNA]</scope>
    <source>
        <strain evidence="1 2">DSM 45521</strain>
    </source>
</reference>
<proteinExistence type="predicted"/>
<organism evidence="1 2">
    <name type="scientific">Williamsia limnetica</name>
    <dbReference type="NCBI Taxonomy" id="882452"/>
    <lineage>
        <taxon>Bacteria</taxon>
        <taxon>Bacillati</taxon>
        <taxon>Actinomycetota</taxon>
        <taxon>Actinomycetes</taxon>
        <taxon>Mycobacteriales</taxon>
        <taxon>Nocardiaceae</taxon>
        <taxon>Williamsia</taxon>
    </lineage>
</organism>
<comment type="caution">
    <text evidence="1">The sequence shown here is derived from an EMBL/GenBank/DDBJ whole genome shotgun (WGS) entry which is preliminary data.</text>
</comment>
<evidence type="ECO:0000313" key="2">
    <source>
        <dbReference type="Proteomes" id="UP000247591"/>
    </source>
</evidence>
<accession>A0A318RBW7</accession>
<keyword evidence="2" id="KW-1185">Reference proteome</keyword>
<sequence length="56" mass="5993">MMTNPARDARLDTEAATYPDGSLKMGWAVAMSMATVQDYADGKSKAEPGETEIDVP</sequence>
<dbReference type="EMBL" id="QJSP01000016">
    <property type="protein sequence ID" value="PYE13503.1"/>
    <property type="molecule type" value="Genomic_DNA"/>
</dbReference>
<protein>
    <submittedName>
        <fullName evidence="1">Uncharacterized protein</fullName>
    </submittedName>
</protein>
<evidence type="ECO:0000313" key="1">
    <source>
        <dbReference type="EMBL" id="PYE13503.1"/>
    </source>
</evidence>
<dbReference type="Proteomes" id="UP000247591">
    <property type="component" value="Unassembled WGS sequence"/>
</dbReference>
<gene>
    <name evidence="1" type="ORF">DFR67_11657</name>
</gene>
<name>A0A318RBW7_WILLI</name>
<dbReference type="AlphaFoldDB" id="A0A318RBW7"/>